<dbReference type="Proteomes" id="UP000054771">
    <property type="component" value="Unassembled WGS sequence"/>
</dbReference>
<reference evidence="2" key="1">
    <citation type="journal article" date="2016" name="Genome Announc.">
        <title>Draft genome sequences of fungus Aspergillus calidoustus.</title>
        <authorList>
            <person name="Horn F."/>
            <person name="Linde J."/>
            <person name="Mattern D.J."/>
            <person name="Walther G."/>
            <person name="Guthke R."/>
            <person name="Scherlach K."/>
            <person name="Martin K."/>
            <person name="Brakhage A.A."/>
            <person name="Petzke L."/>
            <person name="Valiante V."/>
        </authorList>
    </citation>
    <scope>NUCLEOTIDE SEQUENCE [LARGE SCALE GENOMIC DNA]</scope>
    <source>
        <strain evidence="2">SF006504</strain>
    </source>
</reference>
<evidence type="ECO:0000313" key="2">
    <source>
        <dbReference type="Proteomes" id="UP000054771"/>
    </source>
</evidence>
<sequence>MPPSTPCKICHQPVCKTGYIGLQYNFTHTREPATGYRRWFADEFSRLATRSDLEIRQYAITSPASSPNSFYVFIDADSVPGRGDDMARSVMLIQADERGVHYVRAVCFYHTCQGALDDILWYKRRLRNGKLFALSMEIGWGRPGSFLRQLRGVTGTGTVKQVAATGREVSRYGYRSVAQKDGGYRE</sequence>
<proteinExistence type="predicted"/>
<gene>
    <name evidence="1" type="ORF">ASPCAL03222</name>
</gene>
<evidence type="ECO:0000313" key="1">
    <source>
        <dbReference type="EMBL" id="CEN60789.1"/>
    </source>
</evidence>
<dbReference type="EMBL" id="CDMC01000002">
    <property type="protein sequence ID" value="CEN60789.1"/>
    <property type="molecule type" value="Genomic_DNA"/>
</dbReference>
<keyword evidence="2" id="KW-1185">Reference proteome</keyword>
<dbReference type="AlphaFoldDB" id="A0A0U5GQX2"/>
<organism evidence="1 2">
    <name type="scientific">Aspergillus calidoustus</name>
    <dbReference type="NCBI Taxonomy" id="454130"/>
    <lineage>
        <taxon>Eukaryota</taxon>
        <taxon>Fungi</taxon>
        <taxon>Dikarya</taxon>
        <taxon>Ascomycota</taxon>
        <taxon>Pezizomycotina</taxon>
        <taxon>Eurotiomycetes</taxon>
        <taxon>Eurotiomycetidae</taxon>
        <taxon>Eurotiales</taxon>
        <taxon>Aspergillaceae</taxon>
        <taxon>Aspergillus</taxon>
        <taxon>Aspergillus subgen. Nidulantes</taxon>
    </lineage>
</organism>
<protein>
    <submittedName>
        <fullName evidence="1">Uncharacterized protein</fullName>
    </submittedName>
</protein>
<accession>A0A0U5GQX2</accession>
<name>A0A0U5GQX2_ASPCI</name>